<reference evidence="4 6" key="2">
    <citation type="journal article" date="2013" name="Nature">
        <title>Insights into bilaterian evolution from three spiralian genomes.</title>
        <authorList>
            <person name="Simakov O."/>
            <person name="Marletaz F."/>
            <person name="Cho S.J."/>
            <person name="Edsinger-Gonzales E."/>
            <person name="Havlak P."/>
            <person name="Hellsten U."/>
            <person name="Kuo D.H."/>
            <person name="Larsson T."/>
            <person name="Lv J."/>
            <person name="Arendt D."/>
            <person name="Savage R."/>
            <person name="Osoegawa K."/>
            <person name="de Jong P."/>
            <person name="Grimwood J."/>
            <person name="Chapman J.A."/>
            <person name="Shapiro H."/>
            <person name="Aerts A."/>
            <person name="Otillar R.P."/>
            <person name="Terry A.Y."/>
            <person name="Boore J.L."/>
            <person name="Grigoriev I.V."/>
            <person name="Lindberg D.R."/>
            <person name="Seaver E.C."/>
            <person name="Weisblat D.A."/>
            <person name="Putnam N.H."/>
            <person name="Rokhsar D.S."/>
        </authorList>
    </citation>
    <scope>NUCLEOTIDE SEQUENCE</scope>
    <source>
        <strain evidence="4 6">I ESC-2004</strain>
    </source>
</reference>
<dbReference type="EMBL" id="AMQN01024076">
    <property type="status" value="NOT_ANNOTATED_CDS"/>
    <property type="molecule type" value="Genomic_DNA"/>
</dbReference>
<dbReference type="PROSITE" id="PS50222">
    <property type="entry name" value="EF_HAND_2"/>
    <property type="match status" value="2"/>
</dbReference>
<feature type="domain" description="EF-hand" evidence="3">
    <location>
        <begin position="19"/>
        <end position="54"/>
    </location>
</feature>
<dbReference type="SUPFAM" id="SSF47473">
    <property type="entry name" value="EF-hand"/>
    <property type="match status" value="1"/>
</dbReference>
<sequence>MANELIEEERDPLKYVTAKQISEYRDAFDLFDMDGDGTITVEEIYKVLQSLGRHTTKEEIEKILSCADIDEYRDAFDLFDMDGDGTITVEEIYKVLQSLGRHTTKEEIEKILSCADIDGQ</sequence>
<name>R7UD21_CAPTE</name>
<evidence type="ECO:0000313" key="6">
    <source>
        <dbReference type="Proteomes" id="UP000014760"/>
    </source>
</evidence>
<dbReference type="Gene3D" id="1.10.238.10">
    <property type="entry name" value="EF-hand"/>
    <property type="match status" value="2"/>
</dbReference>
<dbReference type="STRING" id="283909.R7UD21"/>
<feature type="domain" description="EF-hand" evidence="3">
    <location>
        <begin position="67"/>
        <end position="102"/>
    </location>
</feature>
<dbReference type="HOGENOM" id="CLU_061288_2_0_1"/>
<dbReference type="SMART" id="SM00054">
    <property type="entry name" value="EFh"/>
    <property type="match status" value="2"/>
</dbReference>
<evidence type="ECO:0000256" key="1">
    <source>
        <dbReference type="ARBA" id="ARBA00022737"/>
    </source>
</evidence>
<dbReference type="EMBL" id="AMQN01024075">
    <property type="status" value="NOT_ANNOTATED_CDS"/>
    <property type="molecule type" value="Genomic_DNA"/>
</dbReference>
<evidence type="ECO:0000256" key="2">
    <source>
        <dbReference type="ARBA" id="ARBA00022837"/>
    </source>
</evidence>
<evidence type="ECO:0000313" key="4">
    <source>
        <dbReference type="EMBL" id="ELU04285.1"/>
    </source>
</evidence>
<reference evidence="5" key="3">
    <citation type="submission" date="2015-06" db="UniProtKB">
        <authorList>
            <consortium name="EnsemblMetazoa"/>
        </authorList>
    </citation>
    <scope>IDENTIFICATION</scope>
</reference>
<gene>
    <name evidence="4" type="ORF">CAPTEDRAFT_194292</name>
</gene>
<dbReference type="CDD" id="cd00051">
    <property type="entry name" value="EFh"/>
    <property type="match status" value="1"/>
</dbReference>
<proteinExistence type="predicted"/>
<dbReference type="GO" id="GO:0005509">
    <property type="term" value="F:calcium ion binding"/>
    <property type="evidence" value="ECO:0007669"/>
    <property type="project" value="InterPro"/>
</dbReference>
<accession>R7UD21</accession>
<dbReference type="AlphaFoldDB" id="R7UD21"/>
<evidence type="ECO:0000313" key="5">
    <source>
        <dbReference type="EnsemblMetazoa" id="CapteP194292"/>
    </source>
</evidence>
<dbReference type="PANTHER" id="PTHR23050">
    <property type="entry name" value="CALCIUM BINDING PROTEIN"/>
    <property type="match status" value="1"/>
</dbReference>
<dbReference type="FunFam" id="1.10.238.10:FF:000178">
    <property type="entry name" value="Calmodulin-2 A"/>
    <property type="match status" value="2"/>
</dbReference>
<dbReference type="PROSITE" id="PS00018">
    <property type="entry name" value="EF_HAND_1"/>
    <property type="match status" value="2"/>
</dbReference>
<dbReference type="InterPro" id="IPR050145">
    <property type="entry name" value="Centrin_CML-like"/>
</dbReference>
<evidence type="ECO:0000259" key="3">
    <source>
        <dbReference type="PROSITE" id="PS50222"/>
    </source>
</evidence>
<protein>
    <recommendedName>
        <fullName evidence="3">EF-hand domain-containing protein</fullName>
    </recommendedName>
</protein>
<dbReference type="OrthoDB" id="26525at2759"/>
<dbReference type="InterPro" id="IPR002048">
    <property type="entry name" value="EF_hand_dom"/>
</dbReference>
<dbReference type="EMBL" id="KB302485">
    <property type="protein sequence ID" value="ELU04285.1"/>
    <property type="molecule type" value="Genomic_DNA"/>
</dbReference>
<organism evidence="4">
    <name type="scientific">Capitella teleta</name>
    <name type="common">Polychaete worm</name>
    <dbReference type="NCBI Taxonomy" id="283909"/>
    <lineage>
        <taxon>Eukaryota</taxon>
        <taxon>Metazoa</taxon>
        <taxon>Spiralia</taxon>
        <taxon>Lophotrochozoa</taxon>
        <taxon>Annelida</taxon>
        <taxon>Polychaeta</taxon>
        <taxon>Sedentaria</taxon>
        <taxon>Scolecida</taxon>
        <taxon>Capitellidae</taxon>
        <taxon>Capitella</taxon>
    </lineage>
</organism>
<dbReference type="Proteomes" id="UP000014760">
    <property type="component" value="Unassembled WGS sequence"/>
</dbReference>
<dbReference type="InterPro" id="IPR011992">
    <property type="entry name" value="EF-hand-dom_pair"/>
</dbReference>
<keyword evidence="2" id="KW-0106">Calcium</keyword>
<dbReference type="GO" id="GO:0043226">
    <property type="term" value="C:organelle"/>
    <property type="evidence" value="ECO:0007669"/>
    <property type="project" value="UniProtKB-ARBA"/>
</dbReference>
<reference evidence="6" key="1">
    <citation type="submission" date="2012-12" db="EMBL/GenBank/DDBJ databases">
        <authorList>
            <person name="Hellsten U."/>
            <person name="Grimwood J."/>
            <person name="Chapman J.A."/>
            <person name="Shapiro H."/>
            <person name="Aerts A."/>
            <person name="Otillar R.P."/>
            <person name="Terry A.Y."/>
            <person name="Boore J.L."/>
            <person name="Simakov O."/>
            <person name="Marletaz F."/>
            <person name="Cho S.-J."/>
            <person name="Edsinger-Gonzales E."/>
            <person name="Havlak P."/>
            <person name="Kuo D.-H."/>
            <person name="Larsson T."/>
            <person name="Lv J."/>
            <person name="Arendt D."/>
            <person name="Savage R."/>
            <person name="Osoegawa K."/>
            <person name="de Jong P."/>
            <person name="Lindberg D.R."/>
            <person name="Seaver E.C."/>
            <person name="Weisblat D.A."/>
            <person name="Putnam N.H."/>
            <person name="Grigoriev I.V."/>
            <person name="Rokhsar D.S."/>
        </authorList>
    </citation>
    <scope>NUCLEOTIDE SEQUENCE</scope>
    <source>
        <strain evidence="6">I ESC-2004</strain>
    </source>
</reference>
<dbReference type="Pfam" id="PF13499">
    <property type="entry name" value="EF-hand_7"/>
    <property type="match status" value="2"/>
</dbReference>
<keyword evidence="1" id="KW-0677">Repeat</keyword>
<dbReference type="InterPro" id="IPR018247">
    <property type="entry name" value="EF_Hand_1_Ca_BS"/>
</dbReference>
<dbReference type="EnsemblMetazoa" id="CapteT194292">
    <property type="protein sequence ID" value="CapteP194292"/>
    <property type="gene ID" value="CapteG194292"/>
</dbReference>
<keyword evidence="6" id="KW-1185">Reference proteome</keyword>